<dbReference type="CTD" id="6759630"/>
<evidence type="ECO:0000313" key="2">
    <source>
        <dbReference type="Proteomes" id="UP000009022"/>
    </source>
</evidence>
<organism evidence="1 2">
    <name type="scientific">Trichoplax adhaerens</name>
    <name type="common">Trichoplax reptans</name>
    <dbReference type="NCBI Taxonomy" id="10228"/>
    <lineage>
        <taxon>Eukaryota</taxon>
        <taxon>Metazoa</taxon>
        <taxon>Placozoa</taxon>
        <taxon>Uniplacotomia</taxon>
        <taxon>Trichoplacea</taxon>
        <taxon>Trichoplacidae</taxon>
        <taxon>Trichoplax</taxon>
    </lineage>
</organism>
<keyword evidence="2" id="KW-1185">Reference proteome</keyword>
<proteinExistence type="predicted"/>
<reference evidence="1 2" key="1">
    <citation type="journal article" date="2008" name="Nature">
        <title>The Trichoplax genome and the nature of placozoans.</title>
        <authorList>
            <person name="Srivastava M."/>
            <person name="Begovic E."/>
            <person name="Chapman J."/>
            <person name="Putnam N.H."/>
            <person name="Hellsten U."/>
            <person name="Kawashima T."/>
            <person name="Kuo A."/>
            <person name="Mitros T."/>
            <person name="Salamov A."/>
            <person name="Carpenter M.L."/>
            <person name="Signorovitch A.Y."/>
            <person name="Moreno M.A."/>
            <person name="Kamm K."/>
            <person name="Grimwood J."/>
            <person name="Schmutz J."/>
            <person name="Shapiro H."/>
            <person name="Grigoriev I.V."/>
            <person name="Buss L.W."/>
            <person name="Schierwater B."/>
            <person name="Dellaporta S.L."/>
            <person name="Rokhsar D.S."/>
        </authorList>
    </citation>
    <scope>NUCLEOTIDE SEQUENCE [LARGE SCALE GENOMIC DNA]</scope>
    <source>
        <strain evidence="1 2">Grell-BS-1999</strain>
    </source>
</reference>
<protein>
    <submittedName>
        <fullName evidence="1">Uncharacterized protein</fullName>
    </submittedName>
</protein>
<dbReference type="GeneID" id="6759630"/>
<gene>
    <name evidence="1" type="ORF">TRIADDRAFT_62456</name>
</gene>
<sequence>MESLVHQLRAAVKLCLGHDFCRIDGKDERFWLDLHLKVTNSVLRQREKDEYYWQGLHKLVNEMKNYKVDEKMMHLKEEEMDPNKFSDQHLNLNEKDSYIYQHYRCLVDQVLQIMMDESNRTYHFYRFGSLQLLRVFSSRDVPYELVIEPIGFGLLDAIDRPSYLVKSFYKITGFTLDLFSIHYKKDCTNCFTNLNLQNCELKPFSSPEEIIHLQKFGEYCKILITDGHIAALYLIVYFYDRYYFMSNFRYCIGTKAIIVKPDLLDDFVIGEHR</sequence>
<dbReference type="Proteomes" id="UP000009022">
    <property type="component" value="Unassembled WGS sequence"/>
</dbReference>
<dbReference type="HOGENOM" id="CLU_1020577_0_0_1"/>
<evidence type="ECO:0000313" key="1">
    <source>
        <dbReference type="EMBL" id="EDV19094.1"/>
    </source>
</evidence>
<name>B3SDU9_TRIAD</name>
<dbReference type="KEGG" id="tad:TRIADDRAFT_62456"/>
<dbReference type="InParanoid" id="B3SDU9"/>
<accession>B3SDU9</accession>
<dbReference type="RefSeq" id="XP_002118417.1">
    <property type="nucleotide sequence ID" value="XM_002118381.1"/>
</dbReference>
<dbReference type="AlphaFoldDB" id="B3SDU9"/>
<dbReference type="EMBL" id="DS985292">
    <property type="protein sequence ID" value="EDV19094.1"/>
    <property type="molecule type" value="Genomic_DNA"/>
</dbReference>